<evidence type="ECO:0000256" key="5">
    <source>
        <dbReference type="ARBA" id="ARBA00023136"/>
    </source>
</evidence>
<dbReference type="EMBL" id="CADEPI010000060">
    <property type="protein sequence ID" value="CAB3371301.1"/>
    <property type="molecule type" value="Genomic_DNA"/>
</dbReference>
<keyword evidence="3 6" id="KW-0812">Transmembrane</keyword>
<keyword evidence="5 6" id="KW-0472">Membrane</keyword>
<keyword evidence="8" id="KW-1185">Reference proteome</keyword>
<gene>
    <name evidence="7" type="ORF">CLODIP_2_CD05891</name>
</gene>
<evidence type="ECO:0000256" key="1">
    <source>
        <dbReference type="ARBA" id="ARBA00004651"/>
    </source>
</evidence>
<accession>A0A8S1CLX6</accession>
<comment type="subcellular location">
    <subcellularLocation>
        <location evidence="1 6">Cell membrane</location>
        <topology evidence="1 6">Multi-pass membrane protein</topology>
    </subcellularLocation>
</comment>
<comment type="similarity">
    <text evidence="6">Belongs to the insect chemoreceptor superfamily. Gustatory receptor (GR) family.</text>
</comment>
<proteinExistence type="inferred from homology"/>
<protein>
    <recommendedName>
        <fullName evidence="6">Gustatory receptor</fullName>
    </recommendedName>
</protein>
<evidence type="ECO:0000256" key="2">
    <source>
        <dbReference type="ARBA" id="ARBA00022475"/>
    </source>
</evidence>
<dbReference type="GO" id="GO:0005886">
    <property type="term" value="C:plasma membrane"/>
    <property type="evidence" value="ECO:0007669"/>
    <property type="project" value="UniProtKB-SubCell"/>
</dbReference>
<evidence type="ECO:0000256" key="4">
    <source>
        <dbReference type="ARBA" id="ARBA00022989"/>
    </source>
</evidence>
<organism evidence="7 8">
    <name type="scientific">Cloeon dipterum</name>
    <dbReference type="NCBI Taxonomy" id="197152"/>
    <lineage>
        <taxon>Eukaryota</taxon>
        <taxon>Metazoa</taxon>
        <taxon>Ecdysozoa</taxon>
        <taxon>Arthropoda</taxon>
        <taxon>Hexapoda</taxon>
        <taxon>Insecta</taxon>
        <taxon>Pterygota</taxon>
        <taxon>Palaeoptera</taxon>
        <taxon>Ephemeroptera</taxon>
        <taxon>Pisciforma</taxon>
        <taxon>Baetidae</taxon>
        <taxon>Cloeon</taxon>
    </lineage>
</organism>
<dbReference type="InterPro" id="IPR013604">
    <property type="entry name" value="7TM_chemorcpt"/>
</dbReference>
<dbReference type="GO" id="GO:0007165">
    <property type="term" value="P:signal transduction"/>
    <property type="evidence" value="ECO:0007669"/>
    <property type="project" value="UniProtKB-KW"/>
</dbReference>
<evidence type="ECO:0000313" key="8">
    <source>
        <dbReference type="Proteomes" id="UP000494165"/>
    </source>
</evidence>
<keyword evidence="4 6" id="KW-1133">Transmembrane helix</keyword>
<keyword evidence="6" id="KW-0807">Transducer</keyword>
<comment type="caution">
    <text evidence="7">The sequence shown here is derived from an EMBL/GenBank/DDBJ whole genome shotgun (WGS) entry which is preliminary data.</text>
</comment>
<dbReference type="Pfam" id="PF08395">
    <property type="entry name" value="7tm_7"/>
    <property type="match status" value="1"/>
</dbReference>
<evidence type="ECO:0000313" key="7">
    <source>
        <dbReference type="EMBL" id="CAB3371301.1"/>
    </source>
</evidence>
<sequence>MIPSRIQSFGYLFVFSAAFTNYVPLLHFFQRNARKNFVLNFYDLQMELEACALTGAFEEINMRLSNRVALAIIFVFSVALSSPGLNSKYSLTNIWRATGFFNEGIVLYWLVYTATFMKKMICVALQEFTLLREYNESGKNSKKLSELLLRHRKIWLHILVKIKLAGNVLSLSAGTLLLVNFGRSLYSVFMILENEAARELSVYLLYSFSPILVVCHFCHSVEQKVQDGLLSAVKVTKSLKIPESEKMETERYFSRISNMVSPVTFNSYLNLDRKLLSTLIAAIVTNAIIIVQLNVEKQHFSLTDLNTVSELIHDKILSVLPI</sequence>
<dbReference type="Proteomes" id="UP000494165">
    <property type="component" value="Unassembled WGS sequence"/>
</dbReference>
<comment type="caution">
    <text evidence="6">Lacks conserved residue(s) required for the propagation of feature annotation.</text>
</comment>
<name>A0A8S1CLX6_9INSE</name>
<comment type="function">
    <text evidence="6">Gustatory receptor which mediates acceptance or avoidance behavior, depending on its substrates.</text>
</comment>
<evidence type="ECO:0000256" key="6">
    <source>
        <dbReference type="RuleBase" id="RU363108"/>
    </source>
</evidence>
<reference evidence="7 8" key="1">
    <citation type="submission" date="2020-04" db="EMBL/GenBank/DDBJ databases">
        <authorList>
            <person name="Alioto T."/>
            <person name="Alioto T."/>
            <person name="Gomez Garrido J."/>
        </authorList>
    </citation>
    <scope>NUCLEOTIDE SEQUENCE [LARGE SCALE GENOMIC DNA]</scope>
</reference>
<dbReference type="AlphaFoldDB" id="A0A8S1CLX6"/>
<evidence type="ECO:0000256" key="3">
    <source>
        <dbReference type="ARBA" id="ARBA00022692"/>
    </source>
</evidence>
<keyword evidence="6" id="KW-0675">Receptor</keyword>
<feature type="transmembrane region" description="Helical" evidence="6">
    <location>
        <begin position="6"/>
        <end position="29"/>
    </location>
</feature>
<keyword evidence="2 6" id="KW-1003">Cell membrane</keyword>
<feature type="transmembrane region" description="Helical" evidence="6">
    <location>
        <begin position="68"/>
        <end position="85"/>
    </location>
</feature>
<feature type="transmembrane region" description="Helical" evidence="6">
    <location>
        <begin position="275"/>
        <end position="295"/>
    </location>
</feature>
<dbReference type="GO" id="GO:0050909">
    <property type="term" value="P:sensory perception of taste"/>
    <property type="evidence" value="ECO:0007669"/>
    <property type="project" value="InterPro"/>
</dbReference>